<keyword evidence="1" id="KW-1185">Reference proteome</keyword>
<name>A0A914LZT4_MELIC</name>
<reference evidence="2" key="1">
    <citation type="submission" date="2022-11" db="UniProtKB">
        <authorList>
            <consortium name="WormBaseParasite"/>
        </authorList>
    </citation>
    <scope>IDENTIFICATION</scope>
</reference>
<evidence type="ECO:0000313" key="2">
    <source>
        <dbReference type="WBParaSite" id="Minc3s00994g19678"/>
    </source>
</evidence>
<accession>A0A914LZT4</accession>
<protein>
    <submittedName>
        <fullName evidence="2">Candidate secreted effector</fullName>
    </submittedName>
</protein>
<dbReference type="Proteomes" id="UP000887563">
    <property type="component" value="Unplaced"/>
</dbReference>
<organism evidence="1 2">
    <name type="scientific">Meloidogyne incognita</name>
    <name type="common">Southern root-knot nematode worm</name>
    <name type="synonym">Oxyuris incognita</name>
    <dbReference type="NCBI Taxonomy" id="6306"/>
    <lineage>
        <taxon>Eukaryota</taxon>
        <taxon>Metazoa</taxon>
        <taxon>Ecdysozoa</taxon>
        <taxon>Nematoda</taxon>
        <taxon>Chromadorea</taxon>
        <taxon>Rhabditida</taxon>
        <taxon>Tylenchina</taxon>
        <taxon>Tylenchomorpha</taxon>
        <taxon>Tylenchoidea</taxon>
        <taxon>Meloidogynidae</taxon>
        <taxon>Meloidogyninae</taxon>
        <taxon>Meloidogyne</taxon>
        <taxon>Meloidogyne incognita group</taxon>
    </lineage>
</organism>
<sequence>MKEKEERRKKHRDHYFCTPLSVFDNRYFLCYLFGYRTYGGFWIQMSIILSKTVTADFLF</sequence>
<dbReference type="WBParaSite" id="Minc3s00994g19678">
    <property type="protein sequence ID" value="Minc3s00994g19678"/>
    <property type="gene ID" value="Minc3s00994g19678"/>
</dbReference>
<evidence type="ECO:0000313" key="1">
    <source>
        <dbReference type="Proteomes" id="UP000887563"/>
    </source>
</evidence>
<dbReference type="AlphaFoldDB" id="A0A914LZT4"/>
<proteinExistence type="predicted"/>